<dbReference type="EMBL" id="MFBY01000037">
    <property type="protein sequence ID" value="OGE13307.1"/>
    <property type="molecule type" value="Genomic_DNA"/>
</dbReference>
<accession>A0A1F5IA87</accession>
<dbReference type="AlphaFoldDB" id="A0A1F5IA87"/>
<sequence length="72" mass="7625">MHKDIAKAEKIIKAANSAASIMVSGSSKEAVDKRIDLTLAIMQIITDKEGLSSVDGKSCANRKIPKAEKVAV</sequence>
<proteinExistence type="predicted"/>
<dbReference type="Proteomes" id="UP000177300">
    <property type="component" value="Unassembled WGS sequence"/>
</dbReference>
<protein>
    <submittedName>
        <fullName evidence="1">Uncharacterized protein</fullName>
    </submittedName>
</protein>
<organism evidence="1 2">
    <name type="scientific">Candidatus Curtissbacteria bacterium RIFCSPLOWO2_12_FULL_38_9</name>
    <dbReference type="NCBI Taxonomy" id="1797735"/>
    <lineage>
        <taxon>Bacteria</taxon>
        <taxon>Candidatus Curtissiibacteriota</taxon>
    </lineage>
</organism>
<reference evidence="1 2" key="1">
    <citation type="journal article" date="2016" name="Nat. Commun.">
        <title>Thousands of microbial genomes shed light on interconnected biogeochemical processes in an aquifer system.</title>
        <authorList>
            <person name="Anantharaman K."/>
            <person name="Brown C.T."/>
            <person name="Hug L.A."/>
            <person name="Sharon I."/>
            <person name="Castelle C.J."/>
            <person name="Probst A.J."/>
            <person name="Thomas B.C."/>
            <person name="Singh A."/>
            <person name="Wilkins M.J."/>
            <person name="Karaoz U."/>
            <person name="Brodie E.L."/>
            <person name="Williams K.H."/>
            <person name="Hubbard S.S."/>
            <person name="Banfield J.F."/>
        </authorList>
    </citation>
    <scope>NUCLEOTIDE SEQUENCE [LARGE SCALE GENOMIC DNA]</scope>
</reference>
<evidence type="ECO:0000313" key="2">
    <source>
        <dbReference type="Proteomes" id="UP000177300"/>
    </source>
</evidence>
<evidence type="ECO:0000313" key="1">
    <source>
        <dbReference type="EMBL" id="OGE13307.1"/>
    </source>
</evidence>
<gene>
    <name evidence="1" type="ORF">A3G14_05490</name>
</gene>
<comment type="caution">
    <text evidence="1">The sequence shown here is derived from an EMBL/GenBank/DDBJ whole genome shotgun (WGS) entry which is preliminary data.</text>
</comment>
<name>A0A1F5IA87_9BACT</name>